<evidence type="ECO:0000256" key="1">
    <source>
        <dbReference type="SAM" id="MobiDB-lite"/>
    </source>
</evidence>
<accession>A0AAD4BBX1</accession>
<evidence type="ECO:0000313" key="2">
    <source>
        <dbReference type="EMBL" id="KAF8418918.1"/>
    </source>
</evidence>
<name>A0AAD4BBX1_BOLED</name>
<gene>
    <name evidence="2" type="ORF">L210DRAFT_951338</name>
</gene>
<reference evidence="2" key="1">
    <citation type="submission" date="2019-10" db="EMBL/GenBank/DDBJ databases">
        <authorList>
            <consortium name="DOE Joint Genome Institute"/>
            <person name="Kuo A."/>
            <person name="Miyauchi S."/>
            <person name="Kiss E."/>
            <person name="Drula E."/>
            <person name="Kohler A."/>
            <person name="Sanchez-Garcia M."/>
            <person name="Andreopoulos B."/>
            <person name="Barry K.W."/>
            <person name="Bonito G."/>
            <person name="Buee M."/>
            <person name="Carver A."/>
            <person name="Chen C."/>
            <person name="Cichocki N."/>
            <person name="Clum A."/>
            <person name="Culley D."/>
            <person name="Crous P.W."/>
            <person name="Fauchery L."/>
            <person name="Girlanda M."/>
            <person name="Hayes R."/>
            <person name="Keri Z."/>
            <person name="LaButti K."/>
            <person name="Lipzen A."/>
            <person name="Lombard V."/>
            <person name="Magnuson J."/>
            <person name="Maillard F."/>
            <person name="Morin E."/>
            <person name="Murat C."/>
            <person name="Nolan M."/>
            <person name="Ohm R."/>
            <person name="Pangilinan J."/>
            <person name="Pereira M."/>
            <person name="Perotto S."/>
            <person name="Peter M."/>
            <person name="Riley R."/>
            <person name="Sitrit Y."/>
            <person name="Stielow B."/>
            <person name="Szollosi G."/>
            <person name="Zifcakova L."/>
            <person name="Stursova M."/>
            <person name="Spatafora J.W."/>
            <person name="Tedersoo L."/>
            <person name="Vaario L.-M."/>
            <person name="Yamada A."/>
            <person name="Yan M."/>
            <person name="Wang P."/>
            <person name="Xu J."/>
            <person name="Bruns T."/>
            <person name="Baldrian P."/>
            <person name="Vilgalys R."/>
            <person name="Henrissat B."/>
            <person name="Grigoriev I.V."/>
            <person name="Hibbett D."/>
            <person name="Nagy L.G."/>
            <person name="Martin F.M."/>
        </authorList>
    </citation>
    <scope>NUCLEOTIDE SEQUENCE</scope>
    <source>
        <strain evidence="2">BED1</strain>
    </source>
</reference>
<feature type="compositionally biased region" description="Gly residues" evidence="1">
    <location>
        <begin position="1"/>
        <end position="10"/>
    </location>
</feature>
<dbReference type="EMBL" id="WHUW01000186">
    <property type="protein sequence ID" value="KAF8418918.1"/>
    <property type="molecule type" value="Genomic_DNA"/>
</dbReference>
<dbReference type="Proteomes" id="UP001194468">
    <property type="component" value="Unassembled WGS sequence"/>
</dbReference>
<feature type="region of interest" description="Disordered" evidence="1">
    <location>
        <begin position="1"/>
        <end position="53"/>
    </location>
</feature>
<comment type="caution">
    <text evidence="2">The sequence shown here is derived from an EMBL/GenBank/DDBJ whole genome shotgun (WGS) entry which is preliminary data.</text>
</comment>
<evidence type="ECO:0000313" key="3">
    <source>
        <dbReference type="Proteomes" id="UP001194468"/>
    </source>
</evidence>
<sequence length="75" mass="8612">MMHWGRGGQVEGEIQANASHTKAPTQSRMRTLREHPRTSKVKARVTDDVSKHVDQGECHWHAIDRRSRVMNVIIV</sequence>
<feature type="compositionally biased region" description="Basic and acidic residues" evidence="1">
    <location>
        <begin position="44"/>
        <end position="53"/>
    </location>
</feature>
<proteinExistence type="predicted"/>
<protein>
    <submittedName>
        <fullName evidence="2">Uncharacterized protein</fullName>
    </submittedName>
</protein>
<feature type="compositionally biased region" description="Polar residues" evidence="1">
    <location>
        <begin position="16"/>
        <end position="29"/>
    </location>
</feature>
<reference evidence="2" key="2">
    <citation type="journal article" date="2020" name="Nat. Commun.">
        <title>Large-scale genome sequencing of mycorrhizal fungi provides insights into the early evolution of symbiotic traits.</title>
        <authorList>
            <person name="Miyauchi S."/>
            <person name="Kiss E."/>
            <person name="Kuo A."/>
            <person name="Drula E."/>
            <person name="Kohler A."/>
            <person name="Sanchez-Garcia M."/>
            <person name="Morin E."/>
            <person name="Andreopoulos B."/>
            <person name="Barry K.W."/>
            <person name="Bonito G."/>
            <person name="Buee M."/>
            <person name="Carver A."/>
            <person name="Chen C."/>
            <person name="Cichocki N."/>
            <person name="Clum A."/>
            <person name="Culley D."/>
            <person name="Crous P.W."/>
            <person name="Fauchery L."/>
            <person name="Girlanda M."/>
            <person name="Hayes R.D."/>
            <person name="Keri Z."/>
            <person name="LaButti K."/>
            <person name="Lipzen A."/>
            <person name="Lombard V."/>
            <person name="Magnuson J."/>
            <person name="Maillard F."/>
            <person name="Murat C."/>
            <person name="Nolan M."/>
            <person name="Ohm R.A."/>
            <person name="Pangilinan J."/>
            <person name="Pereira M.F."/>
            <person name="Perotto S."/>
            <person name="Peter M."/>
            <person name="Pfister S."/>
            <person name="Riley R."/>
            <person name="Sitrit Y."/>
            <person name="Stielow J.B."/>
            <person name="Szollosi G."/>
            <person name="Zifcakova L."/>
            <person name="Stursova M."/>
            <person name="Spatafora J.W."/>
            <person name="Tedersoo L."/>
            <person name="Vaario L.M."/>
            <person name="Yamada A."/>
            <person name="Yan M."/>
            <person name="Wang P."/>
            <person name="Xu J."/>
            <person name="Bruns T."/>
            <person name="Baldrian P."/>
            <person name="Vilgalys R."/>
            <person name="Dunand C."/>
            <person name="Henrissat B."/>
            <person name="Grigoriev I.V."/>
            <person name="Hibbett D."/>
            <person name="Nagy L.G."/>
            <person name="Martin F.M."/>
        </authorList>
    </citation>
    <scope>NUCLEOTIDE SEQUENCE</scope>
    <source>
        <strain evidence="2">BED1</strain>
    </source>
</reference>
<dbReference type="AlphaFoldDB" id="A0AAD4BBX1"/>
<organism evidence="2 3">
    <name type="scientific">Boletus edulis BED1</name>
    <dbReference type="NCBI Taxonomy" id="1328754"/>
    <lineage>
        <taxon>Eukaryota</taxon>
        <taxon>Fungi</taxon>
        <taxon>Dikarya</taxon>
        <taxon>Basidiomycota</taxon>
        <taxon>Agaricomycotina</taxon>
        <taxon>Agaricomycetes</taxon>
        <taxon>Agaricomycetidae</taxon>
        <taxon>Boletales</taxon>
        <taxon>Boletineae</taxon>
        <taxon>Boletaceae</taxon>
        <taxon>Boletoideae</taxon>
        <taxon>Boletus</taxon>
    </lineage>
</organism>
<keyword evidence="3" id="KW-1185">Reference proteome</keyword>